<proteinExistence type="predicted"/>
<dbReference type="EMBL" id="MN739738">
    <property type="protein sequence ID" value="QHT24067.1"/>
    <property type="molecule type" value="Genomic_DNA"/>
</dbReference>
<dbReference type="AlphaFoldDB" id="A0A6C0E4G5"/>
<organism evidence="1">
    <name type="scientific">viral metagenome</name>
    <dbReference type="NCBI Taxonomy" id="1070528"/>
    <lineage>
        <taxon>unclassified sequences</taxon>
        <taxon>metagenomes</taxon>
        <taxon>organismal metagenomes</taxon>
    </lineage>
</organism>
<reference evidence="1" key="1">
    <citation type="journal article" date="2020" name="Nature">
        <title>Giant virus diversity and host interactions through global metagenomics.</title>
        <authorList>
            <person name="Schulz F."/>
            <person name="Roux S."/>
            <person name="Paez-Espino D."/>
            <person name="Jungbluth S."/>
            <person name="Walsh D.A."/>
            <person name="Denef V.J."/>
            <person name="McMahon K.D."/>
            <person name="Konstantinidis K.T."/>
            <person name="Eloe-Fadrosh E.A."/>
            <person name="Kyrpides N.C."/>
            <person name="Woyke T."/>
        </authorList>
    </citation>
    <scope>NUCLEOTIDE SEQUENCE</scope>
    <source>
        <strain evidence="1">GVMAG-M-3300023179-132</strain>
    </source>
</reference>
<name>A0A6C0E4G5_9ZZZZ</name>
<sequence length="89" mass="10353">MSFVTQVYAVVENGELYPVLYSSYESARKAVTTKYAAELRDEWEEVKEMNDPDYKMASSIVDENEETGTTYLYIEKGIHIIIQRYNVPK</sequence>
<protein>
    <submittedName>
        <fullName evidence="1">Uncharacterized protein</fullName>
    </submittedName>
</protein>
<evidence type="ECO:0000313" key="1">
    <source>
        <dbReference type="EMBL" id="QHT24067.1"/>
    </source>
</evidence>
<accession>A0A6C0E4G5</accession>